<dbReference type="InterPro" id="IPR050776">
    <property type="entry name" value="Ank_Repeat/CDKN_Inhibitor"/>
</dbReference>
<feature type="repeat" description="ANK" evidence="3">
    <location>
        <begin position="47"/>
        <end position="79"/>
    </location>
</feature>
<feature type="repeat" description="ANK" evidence="3">
    <location>
        <begin position="80"/>
        <end position="112"/>
    </location>
</feature>
<evidence type="ECO:0000256" key="1">
    <source>
        <dbReference type="ARBA" id="ARBA00022737"/>
    </source>
</evidence>
<accession>A0A210R5P0</accession>
<dbReference type="Pfam" id="PF12796">
    <property type="entry name" value="Ank_2"/>
    <property type="match status" value="1"/>
</dbReference>
<evidence type="ECO:0000256" key="3">
    <source>
        <dbReference type="PROSITE-ProRule" id="PRU00023"/>
    </source>
</evidence>
<comment type="caution">
    <text evidence="4">The sequence shown here is derived from an EMBL/GenBank/DDBJ whole genome shotgun (WGS) entry which is preliminary data.</text>
</comment>
<keyword evidence="2 3" id="KW-0040">ANK repeat</keyword>
<dbReference type="SUPFAM" id="SSF48403">
    <property type="entry name" value="Ankyrin repeat"/>
    <property type="match status" value="1"/>
</dbReference>
<dbReference type="PANTHER" id="PTHR24201:SF15">
    <property type="entry name" value="ANKYRIN REPEAT DOMAIN-CONTAINING PROTEIN 66"/>
    <property type="match status" value="1"/>
</dbReference>
<dbReference type="InterPro" id="IPR002110">
    <property type="entry name" value="Ankyrin_rpt"/>
</dbReference>
<dbReference type="AlphaFoldDB" id="A0A210R5P0"/>
<protein>
    <submittedName>
        <fullName evidence="4">Ankyrin repeat domain-containing protein 66</fullName>
    </submittedName>
</protein>
<dbReference type="EMBL" id="NEDP02000216">
    <property type="protein sequence ID" value="OWF56332.1"/>
    <property type="molecule type" value="Genomic_DNA"/>
</dbReference>
<evidence type="ECO:0000313" key="5">
    <source>
        <dbReference type="Proteomes" id="UP000242188"/>
    </source>
</evidence>
<dbReference type="PROSITE" id="PS50088">
    <property type="entry name" value="ANK_REPEAT"/>
    <property type="match status" value="2"/>
</dbReference>
<dbReference type="Pfam" id="PF00023">
    <property type="entry name" value="Ank"/>
    <property type="match status" value="1"/>
</dbReference>
<evidence type="ECO:0000313" key="4">
    <source>
        <dbReference type="EMBL" id="OWF56332.1"/>
    </source>
</evidence>
<dbReference type="PROSITE" id="PS50297">
    <property type="entry name" value="ANK_REP_REGION"/>
    <property type="match status" value="1"/>
</dbReference>
<organism evidence="4 5">
    <name type="scientific">Mizuhopecten yessoensis</name>
    <name type="common">Japanese scallop</name>
    <name type="synonym">Patinopecten yessoensis</name>
    <dbReference type="NCBI Taxonomy" id="6573"/>
    <lineage>
        <taxon>Eukaryota</taxon>
        <taxon>Metazoa</taxon>
        <taxon>Spiralia</taxon>
        <taxon>Lophotrochozoa</taxon>
        <taxon>Mollusca</taxon>
        <taxon>Bivalvia</taxon>
        <taxon>Autobranchia</taxon>
        <taxon>Pteriomorphia</taxon>
        <taxon>Pectinida</taxon>
        <taxon>Pectinoidea</taxon>
        <taxon>Pectinidae</taxon>
        <taxon>Mizuhopecten</taxon>
    </lineage>
</organism>
<dbReference type="Gene3D" id="1.25.40.20">
    <property type="entry name" value="Ankyrin repeat-containing domain"/>
    <property type="match status" value="2"/>
</dbReference>
<proteinExistence type="predicted"/>
<dbReference type="SMART" id="SM00248">
    <property type="entry name" value="ANK"/>
    <property type="match status" value="3"/>
</dbReference>
<dbReference type="PANTHER" id="PTHR24201">
    <property type="entry name" value="ANK_REP_REGION DOMAIN-CONTAINING PROTEIN"/>
    <property type="match status" value="1"/>
</dbReference>
<name>A0A210R5P0_MIZYE</name>
<dbReference type="InterPro" id="IPR036770">
    <property type="entry name" value="Ankyrin_rpt-contain_sf"/>
</dbReference>
<dbReference type="STRING" id="6573.A0A210R5P0"/>
<sequence length="147" mass="16396">MSRDEKKMHVSDGLEVHEAAATGDADSLVEYLRTNKYDVNLRDADWNDRAALHWAALRGFVECIRILLEHGADGMIRTDSGWTPAHCAGETGKLTVLRALHNAGVPLDLTDKYGDTPRDIAAIYGHHDCVQFLNHLAQEKEKEDCQT</sequence>
<gene>
    <name evidence="4" type="ORF">KP79_PYT08288</name>
</gene>
<keyword evidence="1" id="KW-0677">Repeat</keyword>
<dbReference type="Proteomes" id="UP000242188">
    <property type="component" value="Unassembled WGS sequence"/>
</dbReference>
<dbReference type="OrthoDB" id="194358at2759"/>
<evidence type="ECO:0000256" key="2">
    <source>
        <dbReference type="ARBA" id="ARBA00023043"/>
    </source>
</evidence>
<reference evidence="4 5" key="1">
    <citation type="journal article" date="2017" name="Nat. Ecol. Evol.">
        <title>Scallop genome provides insights into evolution of bilaterian karyotype and development.</title>
        <authorList>
            <person name="Wang S."/>
            <person name="Zhang J."/>
            <person name="Jiao W."/>
            <person name="Li J."/>
            <person name="Xun X."/>
            <person name="Sun Y."/>
            <person name="Guo X."/>
            <person name="Huan P."/>
            <person name="Dong B."/>
            <person name="Zhang L."/>
            <person name="Hu X."/>
            <person name="Sun X."/>
            <person name="Wang J."/>
            <person name="Zhao C."/>
            <person name="Wang Y."/>
            <person name="Wang D."/>
            <person name="Huang X."/>
            <person name="Wang R."/>
            <person name="Lv J."/>
            <person name="Li Y."/>
            <person name="Zhang Z."/>
            <person name="Liu B."/>
            <person name="Lu W."/>
            <person name="Hui Y."/>
            <person name="Liang J."/>
            <person name="Zhou Z."/>
            <person name="Hou R."/>
            <person name="Li X."/>
            <person name="Liu Y."/>
            <person name="Li H."/>
            <person name="Ning X."/>
            <person name="Lin Y."/>
            <person name="Zhao L."/>
            <person name="Xing Q."/>
            <person name="Dou J."/>
            <person name="Li Y."/>
            <person name="Mao J."/>
            <person name="Guo H."/>
            <person name="Dou H."/>
            <person name="Li T."/>
            <person name="Mu C."/>
            <person name="Jiang W."/>
            <person name="Fu Q."/>
            <person name="Fu X."/>
            <person name="Miao Y."/>
            <person name="Liu J."/>
            <person name="Yu Q."/>
            <person name="Li R."/>
            <person name="Liao H."/>
            <person name="Li X."/>
            <person name="Kong Y."/>
            <person name="Jiang Z."/>
            <person name="Chourrout D."/>
            <person name="Li R."/>
            <person name="Bao Z."/>
        </authorList>
    </citation>
    <scope>NUCLEOTIDE SEQUENCE [LARGE SCALE GENOMIC DNA]</scope>
    <source>
        <strain evidence="4 5">PY_sf001</strain>
    </source>
</reference>
<keyword evidence="5" id="KW-1185">Reference proteome</keyword>